<evidence type="ECO:0000313" key="9">
    <source>
        <dbReference type="EMBL" id="SDK83954.1"/>
    </source>
</evidence>
<dbReference type="GO" id="GO:0016020">
    <property type="term" value="C:membrane"/>
    <property type="evidence" value="ECO:0007669"/>
    <property type="project" value="UniProtKB-SubCell"/>
</dbReference>
<dbReference type="InterPro" id="IPR035952">
    <property type="entry name" value="Rhomboid-like_sf"/>
</dbReference>
<feature type="transmembrane region" description="Helical" evidence="7">
    <location>
        <begin position="80"/>
        <end position="100"/>
    </location>
</feature>
<feature type="domain" description="Peptidase S54 rhomboid" evidence="8">
    <location>
        <begin position="41"/>
        <end position="187"/>
    </location>
</feature>
<name>A0A1G9F6E4_9BACT</name>
<feature type="transmembrane region" description="Helical" evidence="7">
    <location>
        <begin position="174"/>
        <end position="195"/>
    </location>
</feature>
<feature type="transmembrane region" description="Helical" evidence="7">
    <location>
        <begin position="106"/>
        <end position="127"/>
    </location>
</feature>
<dbReference type="AlphaFoldDB" id="A0A1G9F6E4"/>
<keyword evidence="3 7" id="KW-0812">Transmembrane</keyword>
<comment type="subcellular location">
    <subcellularLocation>
        <location evidence="1">Membrane</location>
        <topology evidence="1">Multi-pass membrane protein</topology>
    </subcellularLocation>
</comment>
<evidence type="ECO:0000256" key="1">
    <source>
        <dbReference type="ARBA" id="ARBA00004141"/>
    </source>
</evidence>
<dbReference type="Gene3D" id="1.20.1540.10">
    <property type="entry name" value="Rhomboid-like"/>
    <property type="match status" value="1"/>
</dbReference>
<dbReference type="GO" id="GO:0004252">
    <property type="term" value="F:serine-type endopeptidase activity"/>
    <property type="evidence" value="ECO:0007669"/>
    <property type="project" value="InterPro"/>
</dbReference>
<evidence type="ECO:0000256" key="6">
    <source>
        <dbReference type="ARBA" id="ARBA00023136"/>
    </source>
</evidence>
<evidence type="ECO:0000256" key="3">
    <source>
        <dbReference type="ARBA" id="ARBA00022692"/>
    </source>
</evidence>
<comment type="similarity">
    <text evidence="2">Belongs to the peptidase S54 family.</text>
</comment>
<dbReference type="OrthoDB" id="9807874at2"/>
<dbReference type="Proteomes" id="UP000198510">
    <property type="component" value="Unassembled WGS sequence"/>
</dbReference>
<feature type="transmembrane region" description="Helical" evidence="7">
    <location>
        <begin position="56"/>
        <end position="73"/>
    </location>
</feature>
<dbReference type="PANTHER" id="PTHR43731:SF14">
    <property type="entry name" value="PRESENILIN-ASSOCIATED RHOMBOID-LIKE PROTEIN, MITOCHONDRIAL"/>
    <property type="match status" value="1"/>
</dbReference>
<feature type="transmembrane region" description="Helical" evidence="7">
    <location>
        <begin position="134"/>
        <end position="154"/>
    </location>
</feature>
<keyword evidence="10" id="KW-1185">Reference proteome</keyword>
<keyword evidence="4" id="KW-0378">Hydrolase</keyword>
<dbReference type="STRING" id="1075417.SAMN05421823_103686"/>
<evidence type="ECO:0000313" key="10">
    <source>
        <dbReference type="Proteomes" id="UP000198510"/>
    </source>
</evidence>
<dbReference type="RefSeq" id="WP_089681673.1">
    <property type="nucleotide sequence ID" value="NZ_FNFO01000003.1"/>
</dbReference>
<evidence type="ECO:0000256" key="2">
    <source>
        <dbReference type="ARBA" id="ARBA00009045"/>
    </source>
</evidence>
<keyword evidence="5 7" id="KW-1133">Transmembrane helix</keyword>
<gene>
    <name evidence="9" type="ORF">SAMN05421823_103686</name>
</gene>
<dbReference type="PANTHER" id="PTHR43731">
    <property type="entry name" value="RHOMBOID PROTEASE"/>
    <property type="match status" value="1"/>
</dbReference>
<keyword evidence="6 7" id="KW-0472">Membrane</keyword>
<organism evidence="9 10">
    <name type="scientific">Catalinimonas alkaloidigena</name>
    <dbReference type="NCBI Taxonomy" id="1075417"/>
    <lineage>
        <taxon>Bacteria</taxon>
        <taxon>Pseudomonadati</taxon>
        <taxon>Bacteroidota</taxon>
        <taxon>Cytophagia</taxon>
        <taxon>Cytophagales</taxon>
        <taxon>Catalimonadaceae</taxon>
        <taxon>Catalinimonas</taxon>
    </lineage>
</organism>
<dbReference type="InterPro" id="IPR022764">
    <property type="entry name" value="Peptidase_S54_rhomboid_dom"/>
</dbReference>
<keyword evidence="9" id="KW-0645">Protease</keyword>
<dbReference type="InterPro" id="IPR050925">
    <property type="entry name" value="Rhomboid_protease_S54"/>
</dbReference>
<evidence type="ECO:0000259" key="8">
    <source>
        <dbReference type="Pfam" id="PF01694"/>
    </source>
</evidence>
<evidence type="ECO:0000256" key="4">
    <source>
        <dbReference type="ARBA" id="ARBA00022801"/>
    </source>
</evidence>
<evidence type="ECO:0000256" key="7">
    <source>
        <dbReference type="SAM" id="Phobius"/>
    </source>
</evidence>
<proteinExistence type="inferred from homology"/>
<dbReference type="SUPFAM" id="SSF144091">
    <property type="entry name" value="Rhomboid-like"/>
    <property type="match status" value="1"/>
</dbReference>
<sequence length="204" mass="23429">MSLSLTLIVIIITVVTSLLAWNNANLFERWMFTPYLIRTRNQYDRFLTSGFIHNDWGHLLFNMITLYFFGTAVEQYFRSPLLFLVLYLVGIVVSSLPTYAKHKNHSHYHSLGASGGVSAILFSAILFDPIRGLYLFFIPIPIPGFIFGILYLFYSAYRAKQANDNINHDAHLYGALFGVAFTLVLFPSVISNFFYQLANWNIFN</sequence>
<evidence type="ECO:0000256" key="5">
    <source>
        <dbReference type="ARBA" id="ARBA00022989"/>
    </source>
</evidence>
<reference evidence="9 10" key="1">
    <citation type="submission" date="2016-10" db="EMBL/GenBank/DDBJ databases">
        <authorList>
            <person name="de Groot N.N."/>
        </authorList>
    </citation>
    <scope>NUCLEOTIDE SEQUENCE [LARGE SCALE GENOMIC DNA]</scope>
    <source>
        <strain evidence="9 10">DSM 25186</strain>
    </source>
</reference>
<dbReference type="Pfam" id="PF01694">
    <property type="entry name" value="Rhomboid"/>
    <property type="match status" value="1"/>
</dbReference>
<accession>A0A1G9F6E4</accession>
<protein>
    <submittedName>
        <fullName evidence="9">Membrane associated serine protease, rhomboid family</fullName>
    </submittedName>
</protein>
<dbReference type="GO" id="GO:0006508">
    <property type="term" value="P:proteolysis"/>
    <property type="evidence" value="ECO:0007669"/>
    <property type="project" value="UniProtKB-KW"/>
</dbReference>
<dbReference type="EMBL" id="FNFO01000003">
    <property type="protein sequence ID" value="SDK83954.1"/>
    <property type="molecule type" value="Genomic_DNA"/>
</dbReference>